<organism evidence="2 3">
    <name type="scientific">Glomus cerebriforme</name>
    <dbReference type="NCBI Taxonomy" id="658196"/>
    <lineage>
        <taxon>Eukaryota</taxon>
        <taxon>Fungi</taxon>
        <taxon>Fungi incertae sedis</taxon>
        <taxon>Mucoromycota</taxon>
        <taxon>Glomeromycotina</taxon>
        <taxon>Glomeromycetes</taxon>
        <taxon>Glomerales</taxon>
        <taxon>Glomeraceae</taxon>
        <taxon>Glomus</taxon>
    </lineage>
</organism>
<dbReference type="OrthoDB" id="6375174at2759"/>
<dbReference type="STRING" id="658196.A0A397S7V3"/>
<dbReference type="Proteomes" id="UP000265703">
    <property type="component" value="Unassembled WGS sequence"/>
</dbReference>
<dbReference type="Gene3D" id="3.90.190.10">
    <property type="entry name" value="Protein tyrosine phosphatase superfamily"/>
    <property type="match status" value="1"/>
</dbReference>
<dbReference type="AlphaFoldDB" id="A0A397S7V3"/>
<dbReference type="SUPFAM" id="SSF52799">
    <property type="entry name" value="(Phosphotyrosine protein) phosphatases II"/>
    <property type="match status" value="1"/>
</dbReference>
<dbReference type="InterPro" id="IPR029021">
    <property type="entry name" value="Prot-tyrosine_phosphatase-like"/>
</dbReference>
<dbReference type="EMBL" id="QKYT01000667">
    <property type="protein sequence ID" value="RIA82423.1"/>
    <property type="molecule type" value="Genomic_DNA"/>
</dbReference>
<protein>
    <submittedName>
        <fullName evidence="2">Tyrosine phosphatase family-domain-containing protein</fullName>
    </submittedName>
</protein>
<dbReference type="CDD" id="cd17663">
    <property type="entry name" value="PFA-DSP_Oca6"/>
    <property type="match status" value="1"/>
</dbReference>
<dbReference type="PROSITE" id="PS50056">
    <property type="entry name" value="TYR_PHOSPHATASE_2"/>
    <property type="match status" value="1"/>
</dbReference>
<evidence type="ECO:0000259" key="1">
    <source>
        <dbReference type="PROSITE" id="PS50056"/>
    </source>
</evidence>
<dbReference type="GO" id="GO:0016791">
    <property type="term" value="F:phosphatase activity"/>
    <property type="evidence" value="ECO:0007669"/>
    <property type="project" value="TreeGrafter"/>
</dbReference>
<dbReference type="PANTHER" id="PTHR31126:SF14">
    <property type="entry name" value="TYROSINE-PROTEIN PHOSPHATASE OCA6-RELATED"/>
    <property type="match status" value="1"/>
</dbReference>
<dbReference type="InterPro" id="IPR000387">
    <property type="entry name" value="Tyr_Pase_dom"/>
</dbReference>
<sequence length="255" mass="29241">MVSPLITPFRYAIVEDEIYRGAYPKNRNYRFLKRLKLKTMLSLVPEPPVPELLEFCQNENIKNIHFQVNKVKDNVPLNYSKVVQLIQIIIDPSSLPVFIHCSDGANVTGLVIACLRKLQMWSISSAMGEFLRYLRGGVISSEESEFVEKFSAEIEIPCTIPSWLWGGHVTFNKHPTLKLKFLDPNMIEQQEQQKKKSKLIVEVDDKRVGANLLEDLLESSDKVPIEYDERDEVIEVDVKVSRTLQALALEGLGYY</sequence>
<dbReference type="PANTHER" id="PTHR31126">
    <property type="entry name" value="TYROSINE-PROTEIN PHOSPHATASE"/>
    <property type="match status" value="1"/>
</dbReference>
<accession>A0A397S7V3</accession>
<evidence type="ECO:0000313" key="3">
    <source>
        <dbReference type="Proteomes" id="UP000265703"/>
    </source>
</evidence>
<reference evidence="2 3" key="1">
    <citation type="submission" date="2018-06" db="EMBL/GenBank/DDBJ databases">
        <title>Comparative genomics reveals the genomic features of Rhizophagus irregularis, R. cerebriforme, R. diaphanum and Gigaspora rosea, and their symbiotic lifestyle signature.</title>
        <authorList>
            <person name="Morin E."/>
            <person name="San Clemente H."/>
            <person name="Chen E.C.H."/>
            <person name="De La Providencia I."/>
            <person name="Hainaut M."/>
            <person name="Kuo A."/>
            <person name="Kohler A."/>
            <person name="Murat C."/>
            <person name="Tang N."/>
            <person name="Roy S."/>
            <person name="Loubradou J."/>
            <person name="Henrissat B."/>
            <person name="Grigoriev I.V."/>
            <person name="Corradi N."/>
            <person name="Roux C."/>
            <person name="Martin F.M."/>
        </authorList>
    </citation>
    <scope>NUCLEOTIDE SEQUENCE [LARGE SCALE GENOMIC DNA]</scope>
    <source>
        <strain evidence="2 3">DAOM 227022</strain>
    </source>
</reference>
<dbReference type="Pfam" id="PF03162">
    <property type="entry name" value="Y_phosphatase2"/>
    <property type="match status" value="1"/>
</dbReference>
<keyword evidence="3" id="KW-1185">Reference proteome</keyword>
<name>A0A397S7V3_9GLOM</name>
<feature type="domain" description="Tyrosine specific protein phosphatases" evidence="1">
    <location>
        <begin position="80"/>
        <end position="146"/>
    </location>
</feature>
<dbReference type="InterPro" id="IPR004861">
    <property type="entry name" value="Siw14-like"/>
</dbReference>
<dbReference type="FunFam" id="3.90.190.10:FF:000084">
    <property type="entry name" value="Tyrosine phospatase-like protein"/>
    <property type="match status" value="1"/>
</dbReference>
<gene>
    <name evidence="2" type="ORF">C1645_788331</name>
</gene>
<proteinExistence type="predicted"/>
<evidence type="ECO:0000313" key="2">
    <source>
        <dbReference type="EMBL" id="RIA82423.1"/>
    </source>
</evidence>
<comment type="caution">
    <text evidence="2">The sequence shown here is derived from an EMBL/GenBank/DDBJ whole genome shotgun (WGS) entry which is preliminary data.</text>
</comment>